<protein>
    <submittedName>
        <fullName evidence="1">Uncharacterized protein</fullName>
    </submittedName>
</protein>
<sequence length="70" mass="8328">MAKFERLGLHGTLRMTNGTWWWLNEKPYARKQQRYKVEFARSKDLEKMMISWAAQQICLPPCSDPSIILQ</sequence>
<comment type="caution">
    <text evidence="1">The sequence shown here is derived from an EMBL/GenBank/DDBJ whole genome shotgun (WGS) entry which is preliminary data.</text>
</comment>
<reference evidence="1 2" key="1">
    <citation type="journal article" date="2019" name="Sci. Rep.">
        <title>A high-quality genome of Eragrostis curvula grass provides insights into Poaceae evolution and supports new strategies to enhance forage quality.</title>
        <authorList>
            <person name="Carballo J."/>
            <person name="Santos B.A.C.M."/>
            <person name="Zappacosta D."/>
            <person name="Garbus I."/>
            <person name="Selva J.P."/>
            <person name="Gallo C.A."/>
            <person name="Diaz A."/>
            <person name="Albertini E."/>
            <person name="Caccamo M."/>
            <person name="Echenique V."/>
        </authorList>
    </citation>
    <scope>NUCLEOTIDE SEQUENCE [LARGE SCALE GENOMIC DNA]</scope>
    <source>
        <strain evidence="2">cv. Victoria</strain>
        <tissue evidence="1">Leaf</tissue>
    </source>
</reference>
<organism evidence="1 2">
    <name type="scientific">Eragrostis curvula</name>
    <name type="common">weeping love grass</name>
    <dbReference type="NCBI Taxonomy" id="38414"/>
    <lineage>
        <taxon>Eukaryota</taxon>
        <taxon>Viridiplantae</taxon>
        <taxon>Streptophyta</taxon>
        <taxon>Embryophyta</taxon>
        <taxon>Tracheophyta</taxon>
        <taxon>Spermatophyta</taxon>
        <taxon>Magnoliopsida</taxon>
        <taxon>Liliopsida</taxon>
        <taxon>Poales</taxon>
        <taxon>Poaceae</taxon>
        <taxon>PACMAD clade</taxon>
        <taxon>Chloridoideae</taxon>
        <taxon>Eragrostideae</taxon>
        <taxon>Eragrostidinae</taxon>
        <taxon>Eragrostis</taxon>
    </lineage>
</organism>
<dbReference type="AlphaFoldDB" id="A0A5J9SH20"/>
<evidence type="ECO:0000313" key="1">
    <source>
        <dbReference type="EMBL" id="TVT98143.1"/>
    </source>
</evidence>
<gene>
    <name evidence="1" type="ORF">EJB05_56575</name>
</gene>
<dbReference type="EMBL" id="RWGY01000891">
    <property type="protein sequence ID" value="TVT98143.1"/>
    <property type="molecule type" value="Genomic_DNA"/>
</dbReference>
<dbReference type="Gramene" id="TVT98143">
    <property type="protein sequence ID" value="TVT98143"/>
    <property type="gene ID" value="EJB05_56575"/>
</dbReference>
<evidence type="ECO:0000313" key="2">
    <source>
        <dbReference type="Proteomes" id="UP000324897"/>
    </source>
</evidence>
<accession>A0A5J9SH20</accession>
<name>A0A5J9SH20_9POAL</name>
<proteinExistence type="predicted"/>
<keyword evidence="2" id="KW-1185">Reference proteome</keyword>
<dbReference type="Proteomes" id="UP000324897">
    <property type="component" value="Unassembled WGS sequence"/>
</dbReference>
<feature type="non-terminal residue" evidence="1">
    <location>
        <position position="1"/>
    </location>
</feature>